<dbReference type="EMBL" id="BLLK01000045">
    <property type="protein sequence ID" value="GFH51180.1"/>
    <property type="molecule type" value="Genomic_DNA"/>
</dbReference>
<proteinExistence type="predicted"/>
<feature type="chain" id="PRO_5042249385" description="Peptidase M11 gametolysin domain-containing protein" evidence="1">
    <location>
        <begin position="22"/>
        <end position="614"/>
    </location>
</feature>
<protein>
    <recommendedName>
        <fullName evidence="2">Peptidase M11 gametolysin domain-containing protein</fullName>
    </recommendedName>
</protein>
<keyword evidence="1" id="KW-0732">Signal</keyword>
<dbReference type="InterPro" id="IPR008752">
    <property type="entry name" value="Peptidase_M11"/>
</dbReference>
<evidence type="ECO:0000313" key="3">
    <source>
        <dbReference type="EMBL" id="GFH51180.1"/>
    </source>
</evidence>
<dbReference type="Gene3D" id="3.40.390.10">
    <property type="entry name" value="Collagenase (Catalytic Domain)"/>
    <property type="match status" value="1"/>
</dbReference>
<name>A0AAD3CUJ6_9STRA</name>
<dbReference type="GO" id="GO:0008237">
    <property type="term" value="F:metallopeptidase activity"/>
    <property type="evidence" value="ECO:0007669"/>
    <property type="project" value="InterPro"/>
</dbReference>
<dbReference type="SUPFAM" id="SSF55486">
    <property type="entry name" value="Metalloproteases ('zincins'), catalytic domain"/>
    <property type="match status" value="1"/>
</dbReference>
<accession>A0AAD3CUJ6</accession>
<comment type="caution">
    <text evidence="3">The sequence shown here is derived from an EMBL/GenBank/DDBJ whole genome shotgun (WGS) entry which is preliminary data.</text>
</comment>
<evidence type="ECO:0000256" key="1">
    <source>
        <dbReference type="SAM" id="SignalP"/>
    </source>
</evidence>
<reference evidence="3 4" key="1">
    <citation type="journal article" date="2021" name="Sci. Rep.">
        <title>The genome of the diatom Chaetoceros tenuissimus carries an ancient integrated fragment of an extant virus.</title>
        <authorList>
            <person name="Hongo Y."/>
            <person name="Kimura K."/>
            <person name="Takaki Y."/>
            <person name="Yoshida Y."/>
            <person name="Baba S."/>
            <person name="Kobayashi G."/>
            <person name="Nagasaki K."/>
            <person name="Hano T."/>
            <person name="Tomaru Y."/>
        </authorList>
    </citation>
    <scope>NUCLEOTIDE SEQUENCE [LARGE SCALE GENOMIC DNA]</scope>
    <source>
        <strain evidence="3 4">NIES-3715</strain>
    </source>
</reference>
<feature type="domain" description="Peptidase M11 gametolysin" evidence="2">
    <location>
        <begin position="181"/>
        <end position="359"/>
    </location>
</feature>
<evidence type="ECO:0000313" key="4">
    <source>
        <dbReference type="Proteomes" id="UP001054902"/>
    </source>
</evidence>
<dbReference type="InterPro" id="IPR001673">
    <property type="entry name" value="S_mold_repeat"/>
</dbReference>
<gene>
    <name evidence="3" type="ORF">CTEN210_07656</name>
</gene>
<dbReference type="Pfam" id="PF00526">
    <property type="entry name" value="Dicty_CTDC"/>
    <property type="match status" value="1"/>
</dbReference>
<dbReference type="InterPro" id="IPR024079">
    <property type="entry name" value="MetalloPept_cat_dom_sf"/>
</dbReference>
<dbReference type="Pfam" id="PF05548">
    <property type="entry name" value="Peptidase_M11"/>
    <property type="match status" value="1"/>
</dbReference>
<dbReference type="AlphaFoldDB" id="A0AAD3CUJ6"/>
<evidence type="ECO:0000259" key="2">
    <source>
        <dbReference type="Pfam" id="PF05548"/>
    </source>
</evidence>
<feature type="signal peptide" evidence="1">
    <location>
        <begin position="1"/>
        <end position="21"/>
    </location>
</feature>
<organism evidence="3 4">
    <name type="scientific">Chaetoceros tenuissimus</name>
    <dbReference type="NCBI Taxonomy" id="426638"/>
    <lineage>
        <taxon>Eukaryota</taxon>
        <taxon>Sar</taxon>
        <taxon>Stramenopiles</taxon>
        <taxon>Ochrophyta</taxon>
        <taxon>Bacillariophyta</taxon>
        <taxon>Coscinodiscophyceae</taxon>
        <taxon>Chaetocerotophycidae</taxon>
        <taxon>Chaetocerotales</taxon>
        <taxon>Chaetocerotaceae</taxon>
        <taxon>Chaetoceros</taxon>
    </lineage>
</organism>
<sequence>MNSLVSIIFIFILALVTVVSSQDSPSRQLRRRHKKEQKVEKAGVDCTLVLSETQFEDREEEEQWECYVEPSVIDSRVGGHYIDVNVNFGADYKDEKVGVVESGCTRLTSENAIISQSRAVLVEPPTLSKSPTSDSRRRLSAITGERKVLILRVKANDSVTSSSKAVLAREILGIKSDDGETDGFNLASGFRDCSYNKLTFVPTDYSKAKNGVYTVNINTNVVNEKFTEVRNIVLDQVRSDFNMNNLNDAFDHVMICMPPGTVSSNGNSKWAAYGIVNGYVTVFNDKWCNSVSAQMHEIGHNLGLRHSGEKGKSKYDDKSGMLGHSYLVDERPRQCFNSAKSWELGWYKDKHTTIRLLDDHYWQGRLIGLTDYQNTSAPKDASVIVKIEGHNLDYFIGFNLKAGINRENQEENAQNKVTVHSVGSGGGESLLEGKLGIGESFRIENFGAEEHDAVIQVNYINMNANPPEASVSVNLAMCTSDVDCQDGDQCTLDTCNLSTGTCQHTPKDSCLGTMKMTLLTDRYPEETSWKIIDNCANDSIVMKGSGYDKKFSKFVESEKLPPSRYTLQVDDKYGDGICCGQGRGMFIVSYNDQVVAFGGKFKKSEIITWGTCSS</sequence>
<keyword evidence="4" id="KW-1185">Reference proteome</keyword>
<dbReference type="Proteomes" id="UP001054902">
    <property type="component" value="Unassembled WGS sequence"/>
</dbReference>